<keyword evidence="3" id="KW-1185">Reference proteome</keyword>
<evidence type="ECO:0000313" key="3">
    <source>
        <dbReference type="Proteomes" id="UP000267606"/>
    </source>
</evidence>
<name>A0A183HRP8_9BILA</name>
<reference evidence="4" key="1">
    <citation type="submission" date="2016-06" db="UniProtKB">
        <authorList>
            <consortium name="WormBaseParasite"/>
        </authorList>
    </citation>
    <scope>IDENTIFICATION</scope>
</reference>
<dbReference type="EMBL" id="UZAJ01013257">
    <property type="protein sequence ID" value="VDO66291.1"/>
    <property type="molecule type" value="Genomic_DNA"/>
</dbReference>
<reference evidence="2 3" key="2">
    <citation type="submission" date="2018-11" db="EMBL/GenBank/DDBJ databases">
        <authorList>
            <consortium name="Pathogen Informatics"/>
        </authorList>
    </citation>
    <scope>NUCLEOTIDE SEQUENCE [LARGE SCALE GENOMIC DNA]</scope>
</reference>
<organism evidence="4">
    <name type="scientific">Onchocerca flexuosa</name>
    <dbReference type="NCBI Taxonomy" id="387005"/>
    <lineage>
        <taxon>Eukaryota</taxon>
        <taxon>Metazoa</taxon>
        <taxon>Ecdysozoa</taxon>
        <taxon>Nematoda</taxon>
        <taxon>Chromadorea</taxon>
        <taxon>Rhabditida</taxon>
        <taxon>Spirurina</taxon>
        <taxon>Spiruromorpha</taxon>
        <taxon>Filarioidea</taxon>
        <taxon>Onchocercidae</taxon>
        <taxon>Onchocerca</taxon>
    </lineage>
</organism>
<dbReference type="AlphaFoldDB" id="A0A183HRP8"/>
<keyword evidence="1" id="KW-0472">Membrane</keyword>
<sequence>ISIFIKSIILQCPQASFCLPISGERRHLPTWIEPYLQRSITVTSSSTIRILLPNASEPSLDNDESSISDELVAESDDNLVNVAYDSKCARVCAVAVEKALKKEEECHLDGIPIYVVIVIVIISFAFGVAFVATLWFIHNRTGRYNNSIGYSFDILVNLRSTSARIFFPSSLFDKKE</sequence>
<keyword evidence="1" id="KW-1133">Transmembrane helix</keyword>
<protein>
    <submittedName>
        <fullName evidence="4">Syndecan domain-containing protein</fullName>
    </submittedName>
</protein>
<dbReference type="Proteomes" id="UP000267606">
    <property type="component" value="Unassembled WGS sequence"/>
</dbReference>
<accession>A0A183HRP8</accession>
<evidence type="ECO:0000313" key="2">
    <source>
        <dbReference type="EMBL" id="VDO66291.1"/>
    </source>
</evidence>
<keyword evidence="1" id="KW-0812">Transmembrane</keyword>
<gene>
    <name evidence="2" type="ORF">OFLC_LOCUS10159</name>
</gene>
<proteinExistence type="predicted"/>
<evidence type="ECO:0000256" key="1">
    <source>
        <dbReference type="SAM" id="Phobius"/>
    </source>
</evidence>
<feature type="transmembrane region" description="Helical" evidence="1">
    <location>
        <begin position="111"/>
        <end position="137"/>
    </location>
</feature>
<evidence type="ECO:0000313" key="4">
    <source>
        <dbReference type="WBParaSite" id="OFLC_0001015901-mRNA-1"/>
    </source>
</evidence>
<dbReference type="WBParaSite" id="OFLC_0001015901-mRNA-1">
    <property type="protein sequence ID" value="OFLC_0001015901-mRNA-1"/>
    <property type="gene ID" value="OFLC_0001015901"/>
</dbReference>